<dbReference type="InterPro" id="IPR015915">
    <property type="entry name" value="Kelch-typ_b-propeller"/>
</dbReference>
<keyword evidence="2" id="KW-0677">Repeat</keyword>
<keyword evidence="1" id="KW-0880">Kelch repeat</keyword>
<dbReference type="SUPFAM" id="SSF117281">
    <property type="entry name" value="Kelch motif"/>
    <property type="match status" value="1"/>
</dbReference>
<evidence type="ECO:0000256" key="2">
    <source>
        <dbReference type="ARBA" id="ARBA00022737"/>
    </source>
</evidence>
<gene>
    <name evidence="3" type="ORF">SteCoe_36930</name>
</gene>
<accession>A0A1R2AP40</accession>
<dbReference type="Pfam" id="PF24681">
    <property type="entry name" value="Kelch_KLHDC2_KLHL20_DRC7"/>
    <property type="match status" value="1"/>
</dbReference>
<dbReference type="EMBL" id="MPUH01001763">
    <property type="protein sequence ID" value="OMJ66281.1"/>
    <property type="molecule type" value="Genomic_DNA"/>
</dbReference>
<sequence length="144" mass="16307">MQASMTVINGNLFLFGGRHLDILYNDLWIFNIEKNYWKLQSMSGEIPTPRFDHAVDSDGYAMVLFGGEDVSGLKNDLFIFNSLTFKWKMLTPKSDIIPKITKGACLVLRFPLVYIYGGKTNSGPSGDFWVFDIGSLEYTELPSF</sequence>
<name>A0A1R2AP40_9CILI</name>
<evidence type="ECO:0000313" key="3">
    <source>
        <dbReference type="EMBL" id="OMJ66281.1"/>
    </source>
</evidence>
<organism evidence="3 4">
    <name type="scientific">Stentor coeruleus</name>
    <dbReference type="NCBI Taxonomy" id="5963"/>
    <lineage>
        <taxon>Eukaryota</taxon>
        <taxon>Sar</taxon>
        <taxon>Alveolata</taxon>
        <taxon>Ciliophora</taxon>
        <taxon>Postciliodesmatophora</taxon>
        <taxon>Heterotrichea</taxon>
        <taxon>Heterotrichida</taxon>
        <taxon>Stentoridae</taxon>
        <taxon>Stentor</taxon>
    </lineage>
</organism>
<dbReference type="Proteomes" id="UP000187209">
    <property type="component" value="Unassembled WGS sequence"/>
</dbReference>
<evidence type="ECO:0000256" key="1">
    <source>
        <dbReference type="ARBA" id="ARBA00022441"/>
    </source>
</evidence>
<keyword evidence="4" id="KW-1185">Reference proteome</keyword>
<protein>
    <submittedName>
        <fullName evidence="3">Uncharacterized protein</fullName>
    </submittedName>
</protein>
<reference evidence="3 4" key="1">
    <citation type="submission" date="2016-11" db="EMBL/GenBank/DDBJ databases">
        <title>The macronuclear genome of Stentor coeruleus: a giant cell with tiny introns.</title>
        <authorList>
            <person name="Slabodnick M."/>
            <person name="Ruby J.G."/>
            <person name="Reiff S.B."/>
            <person name="Swart E.C."/>
            <person name="Gosai S."/>
            <person name="Prabakaran S."/>
            <person name="Witkowska E."/>
            <person name="Larue G.E."/>
            <person name="Fisher S."/>
            <person name="Freeman R.M."/>
            <person name="Gunawardena J."/>
            <person name="Chu W."/>
            <person name="Stover N.A."/>
            <person name="Gregory B.D."/>
            <person name="Nowacki M."/>
            <person name="Derisi J."/>
            <person name="Roy S.W."/>
            <person name="Marshall W.F."/>
            <person name="Sood P."/>
        </authorList>
    </citation>
    <scope>NUCLEOTIDE SEQUENCE [LARGE SCALE GENOMIC DNA]</scope>
    <source>
        <strain evidence="3">WM001</strain>
    </source>
</reference>
<evidence type="ECO:0000313" key="4">
    <source>
        <dbReference type="Proteomes" id="UP000187209"/>
    </source>
</evidence>
<dbReference type="PANTHER" id="PTHR46093:SF18">
    <property type="entry name" value="FIBRONECTIN TYPE-III DOMAIN-CONTAINING PROTEIN"/>
    <property type="match status" value="1"/>
</dbReference>
<comment type="caution">
    <text evidence="3">The sequence shown here is derived from an EMBL/GenBank/DDBJ whole genome shotgun (WGS) entry which is preliminary data.</text>
</comment>
<dbReference type="OrthoDB" id="10251809at2759"/>
<dbReference type="AlphaFoldDB" id="A0A1R2AP40"/>
<dbReference type="Gene3D" id="2.120.10.80">
    <property type="entry name" value="Kelch-type beta propeller"/>
    <property type="match status" value="1"/>
</dbReference>
<proteinExistence type="predicted"/>
<dbReference type="PANTHER" id="PTHR46093">
    <property type="entry name" value="ACYL-COA-BINDING DOMAIN-CONTAINING PROTEIN 5"/>
    <property type="match status" value="1"/>
</dbReference>